<evidence type="ECO:0000256" key="6">
    <source>
        <dbReference type="PROSITE-ProRule" id="PRU00176"/>
    </source>
</evidence>
<keyword evidence="4 6" id="KW-0694">RNA-binding</keyword>
<dbReference type="PANTHER" id="PTHR48030">
    <property type="entry name" value="SPLICING FACTOR 3B SUBUNIT 4"/>
    <property type="match status" value="1"/>
</dbReference>
<dbReference type="InterPro" id="IPR012677">
    <property type="entry name" value="Nucleotide-bd_a/b_plait_sf"/>
</dbReference>
<evidence type="ECO:0000313" key="9">
    <source>
        <dbReference type="Proteomes" id="UP000195602"/>
    </source>
</evidence>
<evidence type="ECO:0000256" key="2">
    <source>
        <dbReference type="ARBA" id="ARBA00008363"/>
    </source>
</evidence>
<dbReference type="KEGG" id="clus:A9F13_05g01210"/>
<accession>A0AA91Q243</accession>
<dbReference type="AlphaFoldDB" id="A0AA91Q243"/>
<dbReference type="InterPro" id="IPR035979">
    <property type="entry name" value="RBD_domain_sf"/>
</dbReference>
<evidence type="ECO:0000256" key="1">
    <source>
        <dbReference type="ARBA" id="ARBA00004123"/>
    </source>
</evidence>
<sequence length="222" mass="25171">MSVFRKPSEAEKNPHASVYVGNLDPQVSETLLYELFIQAGPVRSLHLPKDRISREHQGFGFVEFRTAQDADYAVELFRGVRLFGRTLKMKKTDPQSTTETETSGLSVGARLFVGNLNPLVDEQYLRETFNKFGALVGRPVLARDENGTPKGHGFVEFSDFESSDDALSKMNGAILMNSRIKVEYAYKDGDKHIRHGDEVERLLAQQAKINLKDKRKPRKRKK</sequence>
<dbReference type="GO" id="GO:0000398">
    <property type="term" value="P:mRNA splicing, via spliceosome"/>
    <property type="evidence" value="ECO:0007669"/>
    <property type="project" value="EnsemblFungi"/>
</dbReference>
<evidence type="ECO:0000259" key="7">
    <source>
        <dbReference type="PROSITE" id="PS50102"/>
    </source>
</evidence>
<comment type="subcellular location">
    <subcellularLocation>
        <location evidence="1">Nucleus</location>
    </subcellularLocation>
</comment>
<dbReference type="CDD" id="cd12334">
    <property type="entry name" value="RRM1_SF3B4"/>
    <property type="match status" value="1"/>
</dbReference>
<evidence type="ECO:0000313" key="8">
    <source>
        <dbReference type="EMBL" id="OVF09327.1"/>
    </source>
</evidence>
<evidence type="ECO:0000256" key="4">
    <source>
        <dbReference type="ARBA" id="ARBA00022884"/>
    </source>
</evidence>
<dbReference type="Proteomes" id="UP000195602">
    <property type="component" value="Unassembled WGS sequence"/>
</dbReference>
<dbReference type="GO" id="GO:0003723">
    <property type="term" value="F:RNA binding"/>
    <property type="evidence" value="ECO:0007669"/>
    <property type="project" value="UniProtKB-UniRule"/>
</dbReference>
<dbReference type="SUPFAM" id="SSF54928">
    <property type="entry name" value="RNA-binding domain, RBD"/>
    <property type="match status" value="1"/>
</dbReference>
<comment type="caution">
    <text evidence="8">The sequence shown here is derived from an EMBL/GenBank/DDBJ whole genome shotgun (WGS) entry which is preliminary data.</text>
</comment>
<keyword evidence="5" id="KW-0539">Nucleus</keyword>
<dbReference type="PROSITE" id="PS50102">
    <property type="entry name" value="RRM"/>
    <property type="match status" value="2"/>
</dbReference>
<dbReference type="GO" id="GO:0071011">
    <property type="term" value="C:precatalytic spliceosome"/>
    <property type="evidence" value="ECO:0007669"/>
    <property type="project" value="TreeGrafter"/>
</dbReference>
<dbReference type="OMA" id="IVWELMI"/>
<feature type="domain" description="RRM" evidence="7">
    <location>
        <begin position="109"/>
        <end position="187"/>
    </location>
</feature>
<dbReference type="InterPro" id="IPR000504">
    <property type="entry name" value="RRM_dom"/>
</dbReference>
<evidence type="ECO:0000256" key="3">
    <source>
        <dbReference type="ARBA" id="ARBA00022737"/>
    </source>
</evidence>
<dbReference type="EMBL" id="LYUB02000005">
    <property type="protein sequence ID" value="OVF09327.1"/>
    <property type="molecule type" value="Genomic_DNA"/>
</dbReference>
<dbReference type="PANTHER" id="PTHR48030:SF3">
    <property type="entry name" value="SPLICING FACTOR 3B SUBUNIT 4"/>
    <property type="match status" value="1"/>
</dbReference>
<proteinExistence type="inferred from homology"/>
<organism evidence="8 9">
    <name type="scientific">Clavispora lusitaniae</name>
    <name type="common">Candida lusitaniae</name>
    <dbReference type="NCBI Taxonomy" id="36911"/>
    <lineage>
        <taxon>Eukaryota</taxon>
        <taxon>Fungi</taxon>
        <taxon>Dikarya</taxon>
        <taxon>Ascomycota</taxon>
        <taxon>Saccharomycotina</taxon>
        <taxon>Pichiomycetes</taxon>
        <taxon>Metschnikowiaceae</taxon>
        <taxon>Clavispora</taxon>
    </lineage>
</organism>
<dbReference type="InterPro" id="IPR052084">
    <property type="entry name" value="SF3B4_spliceosome_assoc"/>
</dbReference>
<dbReference type="Pfam" id="PF00076">
    <property type="entry name" value="RRM_1"/>
    <property type="match status" value="2"/>
</dbReference>
<dbReference type="Gene3D" id="3.30.70.330">
    <property type="match status" value="2"/>
</dbReference>
<dbReference type="GO" id="GO:0048026">
    <property type="term" value="P:positive regulation of mRNA splicing, via spliceosome"/>
    <property type="evidence" value="ECO:0007669"/>
    <property type="project" value="TreeGrafter"/>
</dbReference>
<gene>
    <name evidence="8" type="ORF">A9F13_05g01210</name>
</gene>
<comment type="similarity">
    <text evidence="2">Belongs to the SF3B4 family.</text>
</comment>
<dbReference type="SMART" id="SM00360">
    <property type="entry name" value="RRM"/>
    <property type="match status" value="2"/>
</dbReference>
<dbReference type="FunFam" id="3.30.70.330:FF:000505">
    <property type="entry name" value="Splicing factor 3B subunit 4"/>
    <property type="match status" value="1"/>
</dbReference>
<name>A0AA91Q243_CLALS</name>
<dbReference type="GO" id="GO:0005686">
    <property type="term" value="C:U2 snRNP"/>
    <property type="evidence" value="ECO:0007669"/>
    <property type="project" value="EnsemblFungi"/>
</dbReference>
<feature type="domain" description="RRM" evidence="7">
    <location>
        <begin position="16"/>
        <end position="94"/>
    </location>
</feature>
<reference evidence="8 9" key="1">
    <citation type="submission" date="2017-04" db="EMBL/GenBank/DDBJ databases">
        <title>Draft genome of the yeast Clavispora lusitaniae type strain CBS 6936.</title>
        <authorList>
            <person name="Durrens P."/>
            <person name="Klopp C."/>
            <person name="Biteau N."/>
            <person name="Fitton-Ouhabi V."/>
            <person name="Dementhon K."/>
            <person name="Accoceberry I."/>
            <person name="Sherman D.J."/>
            <person name="Noel T."/>
        </authorList>
    </citation>
    <scope>NUCLEOTIDE SEQUENCE [LARGE SCALE GENOMIC DNA]</scope>
    <source>
        <strain evidence="8 9">CBS 6936</strain>
    </source>
</reference>
<evidence type="ECO:0000256" key="5">
    <source>
        <dbReference type="ARBA" id="ARBA00023242"/>
    </source>
</evidence>
<keyword evidence="3" id="KW-0677">Repeat</keyword>
<protein>
    <submittedName>
        <fullName evidence="8">U2 snRNP complex subunit</fullName>
    </submittedName>
</protein>
<dbReference type="InterPro" id="IPR034158">
    <property type="entry name" value="SF3B4_RRM1"/>
</dbReference>
<dbReference type="GO" id="GO:0005730">
    <property type="term" value="C:nucleolus"/>
    <property type="evidence" value="ECO:0007669"/>
    <property type="project" value="TreeGrafter"/>
</dbReference>
<dbReference type="GO" id="GO:0071004">
    <property type="term" value="C:U2-type prespliceosome"/>
    <property type="evidence" value="ECO:0007669"/>
    <property type="project" value="EnsemblFungi"/>
</dbReference>